<keyword evidence="3" id="KW-1185">Reference proteome</keyword>
<dbReference type="EMBL" id="JANAVB010041814">
    <property type="protein sequence ID" value="KAJ6795788.1"/>
    <property type="molecule type" value="Genomic_DNA"/>
</dbReference>
<feature type="region of interest" description="Disordered" evidence="1">
    <location>
        <begin position="1"/>
        <end position="25"/>
    </location>
</feature>
<name>A0AAX6DVK8_IRIPA</name>
<organism evidence="2 3">
    <name type="scientific">Iris pallida</name>
    <name type="common">Sweet iris</name>
    <dbReference type="NCBI Taxonomy" id="29817"/>
    <lineage>
        <taxon>Eukaryota</taxon>
        <taxon>Viridiplantae</taxon>
        <taxon>Streptophyta</taxon>
        <taxon>Embryophyta</taxon>
        <taxon>Tracheophyta</taxon>
        <taxon>Spermatophyta</taxon>
        <taxon>Magnoliopsida</taxon>
        <taxon>Liliopsida</taxon>
        <taxon>Asparagales</taxon>
        <taxon>Iridaceae</taxon>
        <taxon>Iridoideae</taxon>
        <taxon>Irideae</taxon>
        <taxon>Iris</taxon>
    </lineage>
</organism>
<accession>A0AAX6DVK8</accession>
<sequence>MMANPGRTQPYDPSSNTDHPLLGNNYFSASSREVCRPLLRADRRSLRAGAASTPSSPVSPPQPCVWAAPLHATAGASYCLLLRRGDALRSAAYRSPFFSPIG</sequence>
<dbReference type="AlphaFoldDB" id="A0AAX6DVK8"/>
<proteinExistence type="predicted"/>
<keyword evidence="2" id="KW-0675">Receptor</keyword>
<reference evidence="2" key="1">
    <citation type="journal article" date="2023" name="GigaByte">
        <title>Genome assembly of the bearded iris, Iris pallida Lam.</title>
        <authorList>
            <person name="Bruccoleri R.E."/>
            <person name="Oakeley E.J."/>
            <person name="Faust A.M.E."/>
            <person name="Altorfer M."/>
            <person name="Dessus-Babus S."/>
            <person name="Burckhardt D."/>
            <person name="Oertli M."/>
            <person name="Naumann U."/>
            <person name="Petersen F."/>
            <person name="Wong J."/>
        </authorList>
    </citation>
    <scope>NUCLEOTIDE SEQUENCE</scope>
    <source>
        <strain evidence="2">GSM-AAB239-AS_SAM_17_03QT</strain>
    </source>
</reference>
<comment type="caution">
    <text evidence="2">The sequence shown here is derived from an EMBL/GenBank/DDBJ whole genome shotgun (WGS) entry which is preliminary data.</text>
</comment>
<reference evidence="2" key="2">
    <citation type="submission" date="2023-04" db="EMBL/GenBank/DDBJ databases">
        <authorList>
            <person name="Bruccoleri R.E."/>
            <person name="Oakeley E.J."/>
            <person name="Faust A.-M."/>
            <person name="Dessus-Babus S."/>
            <person name="Altorfer M."/>
            <person name="Burckhardt D."/>
            <person name="Oertli M."/>
            <person name="Naumann U."/>
            <person name="Petersen F."/>
            <person name="Wong J."/>
        </authorList>
    </citation>
    <scope>NUCLEOTIDE SEQUENCE</scope>
    <source>
        <strain evidence="2">GSM-AAB239-AS_SAM_17_03QT</strain>
        <tissue evidence="2">Leaf</tissue>
    </source>
</reference>
<dbReference type="Proteomes" id="UP001140949">
    <property type="component" value="Unassembled WGS sequence"/>
</dbReference>
<evidence type="ECO:0000313" key="3">
    <source>
        <dbReference type="Proteomes" id="UP001140949"/>
    </source>
</evidence>
<dbReference type="GO" id="GO:0016301">
    <property type="term" value="F:kinase activity"/>
    <property type="evidence" value="ECO:0007669"/>
    <property type="project" value="UniProtKB-KW"/>
</dbReference>
<keyword evidence="2" id="KW-0418">Kinase</keyword>
<evidence type="ECO:0000256" key="1">
    <source>
        <dbReference type="SAM" id="MobiDB-lite"/>
    </source>
</evidence>
<gene>
    <name evidence="2" type="ORF">M6B38_224505</name>
</gene>
<protein>
    <submittedName>
        <fullName evidence="2">Proline-rich receptor-like protein kinase PERK3</fullName>
    </submittedName>
</protein>
<keyword evidence="2" id="KW-0808">Transferase</keyword>
<evidence type="ECO:0000313" key="2">
    <source>
        <dbReference type="EMBL" id="KAJ6795788.1"/>
    </source>
</evidence>